<evidence type="ECO:0000256" key="5">
    <source>
        <dbReference type="SAM" id="MobiDB-lite"/>
    </source>
</evidence>
<dbReference type="PANTHER" id="PTHR19211:SF15">
    <property type="entry name" value="ATP-BINDING CASSETTE SUB-FAMILY F MEMBER 2"/>
    <property type="match status" value="1"/>
</dbReference>
<dbReference type="InterPro" id="IPR003593">
    <property type="entry name" value="AAA+_ATPase"/>
</dbReference>
<dbReference type="EMBL" id="HBHA01001950">
    <property type="protein sequence ID" value="CAD9581257.1"/>
    <property type="molecule type" value="Transcribed_RNA"/>
</dbReference>
<dbReference type="PROSITE" id="PS50893">
    <property type="entry name" value="ABC_TRANSPORTER_2"/>
    <property type="match status" value="2"/>
</dbReference>
<dbReference type="InterPro" id="IPR017871">
    <property type="entry name" value="ABC_transporter-like_CS"/>
</dbReference>
<dbReference type="SUPFAM" id="SSF52540">
    <property type="entry name" value="P-loop containing nucleoside triphosphate hydrolases"/>
    <property type="match status" value="2"/>
</dbReference>
<evidence type="ECO:0000259" key="6">
    <source>
        <dbReference type="PROSITE" id="PS50893"/>
    </source>
</evidence>
<evidence type="ECO:0000256" key="1">
    <source>
        <dbReference type="ARBA" id="ARBA00022737"/>
    </source>
</evidence>
<keyword evidence="3" id="KW-0067">ATP-binding</keyword>
<dbReference type="PANTHER" id="PTHR19211">
    <property type="entry name" value="ATP-BINDING TRANSPORT PROTEIN-RELATED"/>
    <property type="match status" value="1"/>
</dbReference>
<feature type="coiled-coil region" evidence="4">
    <location>
        <begin position="129"/>
        <end position="156"/>
    </location>
</feature>
<dbReference type="FunFam" id="3.40.50.300:FF:000104">
    <property type="entry name" value="ATP-binding cassette sub-family F member 3"/>
    <property type="match status" value="1"/>
</dbReference>
<dbReference type="Pfam" id="PF00005">
    <property type="entry name" value="ABC_tran"/>
    <property type="match status" value="2"/>
</dbReference>
<dbReference type="InterPro" id="IPR050611">
    <property type="entry name" value="ABCF"/>
</dbReference>
<dbReference type="PROSITE" id="PS00211">
    <property type="entry name" value="ABC_TRANSPORTER_1"/>
    <property type="match status" value="1"/>
</dbReference>
<dbReference type="AlphaFoldDB" id="A0A6T7DV25"/>
<evidence type="ECO:0000256" key="3">
    <source>
        <dbReference type="ARBA" id="ARBA00022840"/>
    </source>
</evidence>
<feature type="domain" description="ABC transporter" evidence="6">
    <location>
        <begin position="373"/>
        <end position="592"/>
    </location>
</feature>
<dbReference type="Gene3D" id="3.40.50.300">
    <property type="entry name" value="P-loop containing nucleotide triphosphate hydrolases"/>
    <property type="match status" value="2"/>
</dbReference>
<evidence type="ECO:0000256" key="4">
    <source>
        <dbReference type="SAM" id="Coils"/>
    </source>
</evidence>
<feature type="domain" description="ABC transporter" evidence="6">
    <location>
        <begin position="59"/>
        <end position="319"/>
    </location>
</feature>
<evidence type="ECO:0000256" key="2">
    <source>
        <dbReference type="ARBA" id="ARBA00022741"/>
    </source>
</evidence>
<keyword evidence="4" id="KW-0175">Coiled coil</keyword>
<gene>
    <name evidence="7" type="ORF">BIGN1055_LOCUS1250</name>
</gene>
<dbReference type="SMART" id="SM00382">
    <property type="entry name" value="AAA"/>
    <property type="match status" value="2"/>
</dbReference>
<dbReference type="CDD" id="cd03221">
    <property type="entry name" value="ABCF_EF-3"/>
    <property type="match status" value="2"/>
</dbReference>
<name>A0A6T7DV25_BIGNA</name>
<dbReference type="GO" id="GO:0005524">
    <property type="term" value="F:ATP binding"/>
    <property type="evidence" value="ECO:0007669"/>
    <property type="project" value="UniProtKB-KW"/>
</dbReference>
<dbReference type="FunFam" id="3.40.50.300:FF:000011">
    <property type="entry name" value="Putative ABC transporter ATP-binding component"/>
    <property type="match status" value="1"/>
</dbReference>
<evidence type="ECO:0000313" key="7">
    <source>
        <dbReference type="EMBL" id="CAD9581257.1"/>
    </source>
</evidence>
<proteinExistence type="predicted"/>
<accession>A0A6T7DV25</accession>
<dbReference type="GO" id="GO:0016887">
    <property type="term" value="F:ATP hydrolysis activity"/>
    <property type="evidence" value="ECO:0007669"/>
    <property type="project" value="InterPro"/>
</dbReference>
<organism evidence="7">
    <name type="scientific">Bigelowiella natans</name>
    <name type="common">Pedinomonas minutissima</name>
    <name type="synonym">Chlorarachnion sp. (strain CCMP621)</name>
    <dbReference type="NCBI Taxonomy" id="227086"/>
    <lineage>
        <taxon>Eukaryota</taxon>
        <taxon>Sar</taxon>
        <taxon>Rhizaria</taxon>
        <taxon>Cercozoa</taxon>
        <taxon>Chlorarachniophyceae</taxon>
        <taxon>Bigelowiella</taxon>
    </lineage>
</organism>
<dbReference type="InterPro" id="IPR003439">
    <property type="entry name" value="ABC_transporter-like_ATP-bd"/>
</dbReference>
<feature type="region of interest" description="Disordered" evidence="5">
    <location>
        <begin position="1"/>
        <end position="20"/>
    </location>
</feature>
<feature type="compositionally biased region" description="Basic and acidic residues" evidence="5">
    <location>
        <begin position="10"/>
        <end position="20"/>
    </location>
</feature>
<dbReference type="InterPro" id="IPR027417">
    <property type="entry name" value="P-loop_NTPase"/>
</dbReference>
<dbReference type="InterPro" id="IPR032781">
    <property type="entry name" value="ABC_tran_Xtn"/>
</dbReference>
<reference evidence="7" key="1">
    <citation type="submission" date="2021-01" db="EMBL/GenBank/DDBJ databases">
        <authorList>
            <person name="Corre E."/>
            <person name="Pelletier E."/>
            <person name="Niang G."/>
            <person name="Scheremetjew M."/>
            <person name="Finn R."/>
            <person name="Kale V."/>
            <person name="Holt S."/>
            <person name="Cochrane G."/>
            <person name="Meng A."/>
            <person name="Brown T."/>
            <person name="Cohen L."/>
        </authorList>
    </citation>
    <scope>NUCLEOTIDE SEQUENCE</scope>
    <source>
        <strain evidence="7">CCMP1258.1</strain>
    </source>
</reference>
<sequence length="597" mass="67579">MGKKKSAKQRKIDAAKAKKKAELEAKRNKKKVILKKVETKDSYRSVTGVLTSRKLARDIKIGSFSLISWGNELIMDTNIELTIGRRYGLIGRNGSGKSEFLKCIANREVPIPDWVDLFLLSEEQKPTEFTGMEIVISKAEKEVERLEKLSEEILEEEGPDSPTLQDIYDRIETLDPSTFKARAGRILRGLGFGDEMMGKATKDMSGGWRMRVSLAEALFIKPALMLLDEPTNHLDLESCVWLEQYLATECENQCLVLVSHSQDFLNGVCTNICHITPKKTLKYYGGNYDTFMQVKAEVEVNQMKQYEKQQADIKKIKQFIASAGTYANLVKQAKSKQKILDKMKADGLIEKPEKERLFQFDFPQCDRLPNPVLALNDVGFAYSGEMKDALYKKVNCGVDMDSCVALVGPNGAGKSTLLKLFCGDLTPTEGEIKRHIHLSFGRYHQHSVEQLDEKMCPLEFVPKQFPLIKKEEQEWRAHLGRFGISGKLQKSLIGKLSDGQRTRIVFSMLALQSPNMIILDEPTNHLDMESIDSLAMAINKFNGGVFLVSHDFRLIDQVAKEIWICAEKCIKPWKGTIQSYKASLVRKAQEMLKSKDE</sequence>
<protein>
    <recommendedName>
        <fullName evidence="6">ABC transporter domain-containing protein</fullName>
    </recommendedName>
</protein>
<dbReference type="Pfam" id="PF12848">
    <property type="entry name" value="ABC_tran_Xtn"/>
    <property type="match status" value="1"/>
</dbReference>
<keyword evidence="1" id="KW-0677">Repeat</keyword>
<keyword evidence="2" id="KW-0547">Nucleotide-binding</keyword>